<dbReference type="InterPro" id="IPR029044">
    <property type="entry name" value="Nucleotide-diphossugar_trans"/>
</dbReference>
<organism evidence="1 2">
    <name type="scientific">Citrus unshiu</name>
    <name type="common">Satsuma mandarin</name>
    <name type="synonym">Citrus nobilis var. unshiu</name>
    <dbReference type="NCBI Taxonomy" id="55188"/>
    <lineage>
        <taxon>Eukaryota</taxon>
        <taxon>Viridiplantae</taxon>
        <taxon>Streptophyta</taxon>
        <taxon>Embryophyta</taxon>
        <taxon>Tracheophyta</taxon>
        <taxon>Spermatophyta</taxon>
        <taxon>Magnoliopsida</taxon>
        <taxon>eudicotyledons</taxon>
        <taxon>Gunneridae</taxon>
        <taxon>Pentapetalae</taxon>
        <taxon>rosids</taxon>
        <taxon>malvids</taxon>
        <taxon>Sapindales</taxon>
        <taxon>Rutaceae</taxon>
        <taxon>Aurantioideae</taxon>
        <taxon>Citrus</taxon>
    </lineage>
</organism>
<comment type="caution">
    <text evidence="1">The sequence shown here is derived from an EMBL/GenBank/DDBJ whole genome shotgun (WGS) entry which is preliminary data.</text>
</comment>
<protein>
    <recommendedName>
        <fullName evidence="3">Hexosyltransferase</fullName>
    </recommendedName>
</protein>
<evidence type="ECO:0000313" key="1">
    <source>
        <dbReference type="EMBL" id="GAY56471.1"/>
    </source>
</evidence>
<reference evidence="1 2" key="1">
    <citation type="journal article" date="2017" name="Front. Genet.">
        <title>Draft sequencing of the heterozygous diploid genome of Satsuma (Citrus unshiu Marc.) using a hybrid assembly approach.</title>
        <authorList>
            <person name="Shimizu T."/>
            <person name="Tanizawa Y."/>
            <person name="Mochizuki T."/>
            <person name="Nagasaki H."/>
            <person name="Yoshioka T."/>
            <person name="Toyoda A."/>
            <person name="Fujiyama A."/>
            <person name="Kaminuma E."/>
            <person name="Nakamura Y."/>
        </authorList>
    </citation>
    <scope>NUCLEOTIDE SEQUENCE [LARGE SCALE GENOMIC DNA]</scope>
    <source>
        <strain evidence="2">cv. Miyagawa wase</strain>
    </source>
</reference>
<evidence type="ECO:0008006" key="3">
    <source>
        <dbReference type="Google" id="ProtNLM"/>
    </source>
</evidence>
<accession>A0A2H5PVW0</accession>
<keyword evidence="2" id="KW-1185">Reference proteome</keyword>
<dbReference type="Proteomes" id="UP000236630">
    <property type="component" value="Unassembled WGS sequence"/>
</dbReference>
<gene>
    <name evidence="1" type="ORF">CUMW_172150</name>
</gene>
<dbReference type="SUPFAM" id="SSF53448">
    <property type="entry name" value="Nucleotide-diphospho-sugar transferases"/>
    <property type="match status" value="1"/>
</dbReference>
<evidence type="ECO:0000313" key="2">
    <source>
        <dbReference type="Proteomes" id="UP000236630"/>
    </source>
</evidence>
<sequence length="59" mass="7287">MFDLIGWTREECTEQNQQWEKLYGRYMKSLVVVHWNGNMKLWHDIPMNQLKPPWTKHVD</sequence>
<proteinExistence type="predicted"/>
<dbReference type="EMBL" id="BDQV01000138">
    <property type="protein sequence ID" value="GAY56471.1"/>
    <property type="molecule type" value="Genomic_DNA"/>
</dbReference>
<name>A0A2H5PVW0_CITUN</name>
<dbReference type="AlphaFoldDB" id="A0A2H5PVW0"/>